<evidence type="ECO:0000313" key="10">
    <source>
        <dbReference type="Proteomes" id="UP000322454"/>
    </source>
</evidence>
<dbReference type="GO" id="GO:0008137">
    <property type="term" value="F:NADH dehydrogenase (ubiquinone) activity"/>
    <property type="evidence" value="ECO:0007669"/>
    <property type="project" value="InterPro"/>
</dbReference>
<dbReference type="GO" id="GO:0015990">
    <property type="term" value="P:electron transport coupled proton transport"/>
    <property type="evidence" value="ECO:0007669"/>
    <property type="project" value="TreeGrafter"/>
</dbReference>
<evidence type="ECO:0000256" key="6">
    <source>
        <dbReference type="HAMAP-Rule" id="MF_01356"/>
    </source>
</evidence>
<dbReference type="SUPFAM" id="SSF56770">
    <property type="entry name" value="HydA/Nqo6-like"/>
    <property type="match status" value="1"/>
</dbReference>
<sequence length="170" mass="19034">MGIEEHLGDNIITASLDKIVSWGRKWSIWPATFGLACCAIEMMTVASSRYDFDRLGLIFRSSPRQSDLIIVSGRVSYKMAPMVKRVYDQMPNPKWVIAMGDCACSGGLFNVYSIVQGVDTIIPVDVYIPGCPPRPEALIYGIVKLQEKIEKGTLKHEEPPKLHIDSNKKY</sequence>
<keyword evidence="3 6" id="KW-0874">Quinone</keyword>
<comment type="caution">
    <text evidence="9">The sequence shown here is derived from an EMBL/GenBank/DDBJ whole genome shotgun (WGS) entry which is preliminary data.</text>
</comment>
<comment type="subunit">
    <text evidence="6">NDH-1 is composed of 14 different subunits. Subunits NuoB, C, D, E, F, and G constitute the peripheral sector of the complex.</text>
</comment>
<accession>A0A520XEM3</accession>
<evidence type="ECO:0000256" key="7">
    <source>
        <dbReference type="RuleBase" id="RU004464"/>
    </source>
</evidence>
<evidence type="ECO:0000256" key="1">
    <source>
        <dbReference type="ARBA" id="ARBA00009173"/>
    </source>
</evidence>
<proteinExistence type="inferred from homology"/>
<dbReference type="GO" id="GO:0045271">
    <property type="term" value="C:respiratory chain complex I"/>
    <property type="evidence" value="ECO:0007669"/>
    <property type="project" value="TreeGrafter"/>
</dbReference>
<dbReference type="GO" id="GO:0051539">
    <property type="term" value="F:4 iron, 4 sulfur cluster binding"/>
    <property type="evidence" value="ECO:0007669"/>
    <property type="project" value="UniProtKB-KW"/>
</dbReference>
<dbReference type="EC" id="7.1.1.-" evidence="6"/>
<dbReference type="GO" id="GO:0005506">
    <property type="term" value="F:iron ion binding"/>
    <property type="evidence" value="ECO:0007669"/>
    <property type="project" value="UniProtKB-UniRule"/>
</dbReference>
<dbReference type="Pfam" id="PF01058">
    <property type="entry name" value="Oxidored_q6"/>
    <property type="match status" value="1"/>
</dbReference>
<dbReference type="NCBIfam" id="NF005012">
    <property type="entry name" value="PRK06411.1"/>
    <property type="match status" value="1"/>
</dbReference>
<evidence type="ECO:0000256" key="5">
    <source>
        <dbReference type="ARBA" id="ARBA00023027"/>
    </source>
</evidence>
<feature type="binding site" evidence="6">
    <location>
        <position position="102"/>
    </location>
    <ligand>
        <name>[4Fe-4S] cluster</name>
        <dbReference type="ChEBI" id="CHEBI:49883"/>
    </ligand>
</feature>
<dbReference type="PANTHER" id="PTHR11995:SF14">
    <property type="entry name" value="NADH DEHYDROGENASE [UBIQUINONE] IRON-SULFUR PROTEIN 7, MITOCHONDRIAL"/>
    <property type="match status" value="1"/>
</dbReference>
<comment type="function">
    <text evidence="6">NDH-1 shuttles electrons from NADH, via FMN and iron-sulfur (Fe-S) centers, to quinones in the respiratory chain. The immediate electron acceptor for the enzyme in this species is believed to be ubiquinone. Couples the redox reaction to proton translocation (for every two electrons transferred, four hydrogen ions are translocated across the cytoplasmic membrane), and thus conserves the redox energy in a proton gradient.</text>
</comment>
<evidence type="ECO:0000256" key="4">
    <source>
        <dbReference type="ARBA" id="ARBA00022967"/>
    </source>
</evidence>
<keyword evidence="6" id="KW-1003">Cell membrane</keyword>
<comment type="similarity">
    <text evidence="1 6 7">Belongs to the complex I 20 kDa subunit family.</text>
</comment>
<keyword evidence="6" id="KW-0830">Ubiquinone</keyword>
<dbReference type="GO" id="GO:0048038">
    <property type="term" value="F:quinone binding"/>
    <property type="evidence" value="ECO:0007669"/>
    <property type="project" value="UniProtKB-KW"/>
</dbReference>
<keyword evidence="4 6" id="KW-1278">Translocase</keyword>
<keyword evidence="6 7" id="KW-0004">4Fe-4S</keyword>
<keyword evidence="6" id="KW-0472">Membrane</keyword>
<comment type="catalytic activity">
    <reaction evidence="6">
        <text>a quinone + NADH + 5 H(+)(in) = a quinol + NAD(+) + 4 H(+)(out)</text>
        <dbReference type="Rhea" id="RHEA:57888"/>
        <dbReference type="ChEBI" id="CHEBI:15378"/>
        <dbReference type="ChEBI" id="CHEBI:24646"/>
        <dbReference type="ChEBI" id="CHEBI:57540"/>
        <dbReference type="ChEBI" id="CHEBI:57945"/>
        <dbReference type="ChEBI" id="CHEBI:132124"/>
    </reaction>
</comment>
<dbReference type="PROSITE" id="PS01150">
    <property type="entry name" value="COMPLEX1_20K"/>
    <property type="match status" value="1"/>
</dbReference>
<keyword evidence="5 6" id="KW-0520">NAD</keyword>
<feature type="binding site" evidence="6">
    <location>
        <position position="131"/>
    </location>
    <ligand>
        <name>[4Fe-4S] cluster</name>
        <dbReference type="ChEBI" id="CHEBI:49883"/>
    </ligand>
</feature>
<feature type="binding site" evidence="6">
    <location>
        <position position="37"/>
    </location>
    <ligand>
        <name>[4Fe-4S] cluster</name>
        <dbReference type="ChEBI" id="CHEBI:49883"/>
    </ligand>
</feature>
<keyword evidence="6 7" id="KW-0408">Iron</keyword>
<evidence type="ECO:0000256" key="3">
    <source>
        <dbReference type="ARBA" id="ARBA00022719"/>
    </source>
</evidence>
<gene>
    <name evidence="6" type="primary">nuoB</name>
    <name evidence="9" type="ORF">EVJ48_04180</name>
</gene>
<feature type="binding site" evidence="6">
    <location>
        <position position="38"/>
    </location>
    <ligand>
        <name>[4Fe-4S] cluster</name>
        <dbReference type="ChEBI" id="CHEBI:49883"/>
    </ligand>
</feature>
<evidence type="ECO:0000313" key="9">
    <source>
        <dbReference type="EMBL" id="RZV39545.1"/>
    </source>
</evidence>
<dbReference type="NCBIfam" id="TIGR01957">
    <property type="entry name" value="nuoB_fam"/>
    <property type="match status" value="1"/>
</dbReference>
<reference evidence="9 10" key="1">
    <citation type="submission" date="2019-01" db="EMBL/GenBank/DDBJ databases">
        <title>Insights into ecological role of a new deltaproteobacterial order Candidatus Sinidesulfobacterales (Sva0485) by metagenomics and metatranscriptomics.</title>
        <authorList>
            <person name="Tan S."/>
            <person name="Liu J."/>
            <person name="Fang Y."/>
            <person name="Hedlund B."/>
            <person name="Lian Z.-H."/>
            <person name="Huang L.-Y."/>
            <person name="Li J.-T."/>
            <person name="Huang L.-N."/>
            <person name="Li W.-J."/>
            <person name="Jiang H.-C."/>
            <person name="Dong H.-L."/>
            <person name="Shu W.-S."/>
        </authorList>
    </citation>
    <scope>NUCLEOTIDE SEQUENCE [LARGE SCALE GENOMIC DNA]</scope>
    <source>
        <strain evidence="9">AP4</strain>
    </source>
</reference>
<dbReference type="GO" id="GO:0009060">
    <property type="term" value="P:aerobic respiration"/>
    <property type="evidence" value="ECO:0007669"/>
    <property type="project" value="TreeGrafter"/>
</dbReference>
<feature type="domain" description="NADH:ubiquinone oxidoreductase-like 20kDa subunit" evidence="8">
    <location>
        <begin position="37"/>
        <end position="145"/>
    </location>
</feature>
<dbReference type="PANTHER" id="PTHR11995">
    <property type="entry name" value="NADH DEHYDROGENASE"/>
    <property type="match status" value="1"/>
</dbReference>
<dbReference type="EMBL" id="SHMQ01000009">
    <property type="protein sequence ID" value="RZV39545.1"/>
    <property type="molecule type" value="Genomic_DNA"/>
</dbReference>
<organism evidence="9 10">
    <name type="scientific">Candidatus Acidulodesulfobacterium acidiphilum</name>
    <dbReference type="NCBI Taxonomy" id="2597224"/>
    <lineage>
        <taxon>Bacteria</taxon>
        <taxon>Deltaproteobacteria</taxon>
        <taxon>Candidatus Acidulodesulfobacterales</taxon>
        <taxon>Candidatus Acidulodesulfobacterium</taxon>
    </lineage>
</organism>
<keyword evidence="6 7" id="KW-0479">Metal-binding</keyword>
<keyword evidence="6 7" id="KW-0411">Iron-sulfur</keyword>
<evidence type="ECO:0000259" key="8">
    <source>
        <dbReference type="Pfam" id="PF01058"/>
    </source>
</evidence>
<evidence type="ECO:0000256" key="2">
    <source>
        <dbReference type="ARBA" id="ARBA00022448"/>
    </source>
</evidence>
<dbReference type="AlphaFoldDB" id="A0A520XEM3"/>
<comment type="cofactor">
    <cofactor evidence="6">
        <name>[4Fe-4S] cluster</name>
        <dbReference type="ChEBI" id="CHEBI:49883"/>
    </cofactor>
    <text evidence="6">Binds 1 [4Fe-4S] cluster.</text>
</comment>
<dbReference type="Proteomes" id="UP000322454">
    <property type="component" value="Unassembled WGS sequence"/>
</dbReference>
<dbReference type="InterPro" id="IPR006137">
    <property type="entry name" value="NADH_UbQ_OxRdtase-like_20kDa"/>
</dbReference>
<dbReference type="HAMAP" id="MF_01356">
    <property type="entry name" value="NDH1_NuoB"/>
    <property type="match status" value="1"/>
</dbReference>
<dbReference type="Gene3D" id="3.40.50.12280">
    <property type="match status" value="1"/>
</dbReference>
<name>A0A520XEM3_9DELT</name>
<dbReference type="GO" id="GO:0005886">
    <property type="term" value="C:plasma membrane"/>
    <property type="evidence" value="ECO:0007669"/>
    <property type="project" value="UniProtKB-SubCell"/>
</dbReference>
<comment type="subcellular location">
    <subcellularLocation>
        <location evidence="6">Cell membrane</location>
        <topology evidence="6">Peripheral membrane protein</topology>
        <orientation evidence="6">Cytoplasmic side</orientation>
    </subcellularLocation>
</comment>
<protein>
    <recommendedName>
        <fullName evidence="6">NADH-quinone oxidoreductase subunit B</fullName>
        <ecNumber evidence="6">7.1.1.-</ecNumber>
    </recommendedName>
    <alternativeName>
        <fullName evidence="6">NADH dehydrogenase I subunit B</fullName>
    </alternativeName>
    <alternativeName>
        <fullName evidence="6">NDH-1 subunit B</fullName>
    </alternativeName>
</protein>
<dbReference type="FunFam" id="3.40.50.12280:FF:000002">
    <property type="entry name" value="NADH-quinone oxidoreductase subunit B"/>
    <property type="match status" value="1"/>
</dbReference>
<dbReference type="GO" id="GO:0050136">
    <property type="term" value="F:NADH dehydrogenase (quinone) (non-electrogenic) activity"/>
    <property type="evidence" value="ECO:0007669"/>
    <property type="project" value="UniProtKB-UniRule"/>
</dbReference>
<keyword evidence="2 6" id="KW-0813">Transport</keyword>
<dbReference type="InterPro" id="IPR006138">
    <property type="entry name" value="NADH_UQ_OxRdtase_20Kd_su"/>
</dbReference>